<feature type="compositionally biased region" description="Low complexity" evidence="1">
    <location>
        <begin position="33"/>
        <end position="46"/>
    </location>
</feature>
<gene>
    <name evidence="2" type="ORF">SAY87_023232</name>
</gene>
<evidence type="ECO:0000313" key="3">
    <source>
        <dbReference type="Proteomes" id="UP001345219"/>
    </source>
</evidence>
<proteinExistence type="predicted"/>
<name>A0AAN7K8V4_9MYRT</name>
<feature type="compositionally biased region" description="Basic and acidic residues" evidence="1">
    <location>
        <begin position="1"/>
        <end position="18"/>
    </location>
</feature>
<comment type="caution">
    <text evidence="2">The sequence shown here is derived from an EMBL/GenBank/DDBJ whole genome shotgun (WGS) entry which is preliminary data.</text>
</comment>
<dbReference type="AlphaFoldDB" id="A0AAN7K8V4"/>
<evidence type="ECO:0000313" key="2">
    <source>
        <dbReference type="EMBL" id="KAK4760101.1"/>
    </source>
</evidence>
<protein>
    <submittedName>
        <fullName evidence="2">Uncharacterized protein</fullName>
    </submittedName>
</protein>
<reference evidence="2 3" key="1">
    <citation type="journal article" date="2023" name="Hortic Res">
        <title>Pangenome of water caltrop reveals structural variations and asymmetric subgenome divergence after allopolyploidization.</title>
        <authorList>
            <person name="Zhang X."/>
            <person name="Chen Y."/>
            <person name="Wang L."/>
            <person name="Yuan Y."/>
            <person name="Fang M."/>
            <person name="Shi L."/>
            <person name="Lu R."/>
            <person name="Comes H.P."/>
            <person name="Ma Y."/>
            <person name="Chen Y."/>
            <person name="Huang G."/>
            <person name="Zhou Y."/>
            <person name="Zheng Z."/>
            <person name="Qiu Y."/>
        </authorList>
    </citation>
    <scope>NUCLEOTIDE SEQUENCE [LARGE SCALE GENOMIC DNA]</scope>
    <source>
        <tissue evidence="2">Roots</tissue>
    </source>
</reference>
<keyword evidence="3" id="KW-1185">Reference proteome</keyword>
<dbReference type="Proteomes" id="UP001345219">
    <property type="component" value="Chromosome 17"/>
</dbReference>
<sequence>MERSDPERRSEDKCRDAGEESGGEGRNNRSSRRGGSWSRGLQLSSSCESRGGEDDGDQSGFGKSHCAIDYRMKGRNAKADK</sequence>
<dbReference type="EMBL" id="JAXIOK010000011">
    <property type="protein sequence ID" value="KAK4760101.1"/>
    <property type="molecule type" value="Genomic_DNA"/>
</dbReference>
<organism evidence="2 3">
    <name type="scientific">Trapa incisa</name>
    <dbReference type="NCBI Taxonomy" id="236973"/>
    <lineage>
        <taxon>Eukaryota</taxon>
        <taxon>Viridiplantae</taxon>
        <taxon>Streptophyta</taxon>
        <taxon>Embryophyta</taxon>
        <taxon>Tracheophyta</taxon>
        <taxon>Spermatophyta</taxon>
        <taxon>Magnoliopsida</taxon>
        <taxon>eudicotyledons</taxon>
        <taxon>Gunneridae</taxon>
        <taxon>Pentapetalae</taxon>
        <taxon>rosids</taxon>
        <taxon>malvids</taxon>
        <taxon>Myrtales</taxon>
        <taxon>Lythraceae</taxon>
        <taxon>Trapa</taxon>
    </lineage>
</organism>
<accession>A0AAN7K8V4</accession>
<feature type="region of interest" description="Disordered" evidence="1">
    <location>
        <begin position="1"/>
        <end position="65"/>
    </location>
</feature>
<evidence type="ECO:0000256" key="1">
    <source>
        <dbReference type="SAM" id="MobiDB-lite"/>
    </source>
</evidence>